<feature type="region of interest" description="Disordered" evidence="1">
    <location>
        <begin position="144"/>
        <end position="176"/>
    </location>
</feature>
<dbReference type="HOGENOM" id="CLU_1378088_0_0_1"/>
<sequence length="198" mass="22332">MARSRQPIAHPPHPDHQPSMEASSIFTPALFSLSAITPDSDPSVDDWHAFAGNPSHYSDFYDRSSAFLYGIAATFVSRAKRAYAAGKGWEEFEKDERREDSMTMAKAKVDPVRKKIMMQEDLDNGVRLAVFQELKSRLREEIWGERGTESEEEGGDKVNSRIHSPVAKSGGMDEDSTVERFALGPGQRLLVEWREEKE</sequence>
<reference evidence="3" key="1">
    <citation type="journal article" date="2012" name="PLoS Genet.">
        <title>The genomes of the fungal plant pathogens Cladosporium fulvum and Dothistroma septosporum reveal adaptation to different hosts and lifestyles but also signatures of common ancestry.</title>
        <authorList>
            <person name="de Wit P.J.G.M."/>
            <person name="van der Burgt A."/>
            <person name="Oekmen B."/>
            <person name="Stergiopoulos I."/>
            <person name="Abd-Elsalam K.A."/>
            <person name="Aerts A.L."/>
            <person name="Bahkali A.H."/>
            <person name="Beenen H.G."/>
            <person name="Chettri P."/>
            <person name="Cox M.P."/>
            <person name="Datema E."/>
            <person name="de Vries R.P."/>
            <person name="Dhillon B."/>
            <person name="Ganley A.R."/>
            <person name="Griffiths S.A."/>
            <person name="Guo Y."/>
            <person name="Hamelin R.C."/>
            <person name="Henrissat B."/>
            <person name="Kabir M.S."/>
            <person name="Jashni M.K."/>
            <person name="Kema G."/>
            <person name="Klaubauf S."/>
            <person name="Lapidus A."/>
            <person name="Levasseur A."/>
            <person name="Lindquist E."/>
            <person name="Mehrabi R."/>
            <person name="Ohm R.A."/>
            <person name="Owen T.J."/>
            <person name="Salamov A."/>
            <person name="Schwelm A."/>
            <person name="Schijlen E."/>
            <person name="Sun H."/>
            <person name="van den Burg H.A."/>
            <person name="van Ham R.C.H.J."/>
            <person name="Zhang S."/>
            <person name="Goodwin S.B."/>
            <person name="Grigoriev I.V."/>
            <person name="Collemare J."/>
            <person name="Bradshaw R.E."/>
        </authorList>
    </citation>
    <scope>NUCLEOTIDE SEQUENCE [LARGE SCALE GENOMIC DNA]</scope>
    <source>
        <strain evidence="3">NZE10 / CBS 128990</strain>
    </source>
</reference>
<dbReference type="Proteomes" id="UP000016933">
    <property type="component" value="Unassembled WGS sequence"/>
</dbReference>
<gene>
    <name evidence="2" type="ORF">DOTSEDRAFT_21025</name>
</gene>
<keyword evidence="3" id="KW-1185">Reference proteome</keyword>
<feature type="region of interest" description="Disordered" evidence="1">
    <location>
        <begin position="1"/>
        <end position="21"/>
    </location>
</feature>
<dbReference type="OrthoDB" id="3645041at2759"/>
<dbReference type="OMA" id="DWHAFAG"/>
<dbReference type="AlphaFoldDB" id="N1PV31"/>
<evidence type="ECO:0000256" key="1">
    <source>
        <dbReference type="SAM" id="MobiDB-lite"/>
    </source>
</evidence>
<evidence type="ECO:0000313" key="3">
    <source>
        <dbReference type="Proteomes" id="UP000016933"/>
    </source>
</evidence>
<feature type="compositionally biased region" description="Basic and acidic residues" evidence="1">
    <location>
        <begin position="144"/>
        <end position="159"/>
    </location>
</feature>
<evidence type="ECO:0000313" key="2">
    <source>
        <dbReference type="EMBL" id="EME47227.1"/>
    </source>
</evidence>
<accession>N1PV31</accession>
<organism evidence="2 3">
    <name type="scientific">Dothistroma septosporum (strain NZE10 / CBS 128990)</name>
    <name type="common">Red band needle blight fungus</name>
    <name type="synonym">Mycosphaerella pini</name>
    <dbReference type="NCBI Taxonomy" id="675120"/>
    <lineage>
        <taxon>Eukaryota</taxon>
        <taxon>Fungi</taxon>
        <taxon>Dikarya</taxon>
        <taxon>Ascomycota</taxon>
        <taxon>Pezizomycotina</taxon>
        <taxon>Dothideomycetes</taxon>
        <taxon>Dothideomycetidae</taxon>
        <taxon>Mycosphaerellales</taxon>
        <taxon>Mycosphaerellaceae</taxon>
        <taxon>Dothistroma</taxon>
    </lineage>
</organism>
<name>N1PV31_DOTSN</name>
<proteinExistence type="predicted"/>
<dbReference type="EMBL" id="KB446536">
    <property type="protein sequence ID" value="EME47227.1"/>
    <property type="molecule type" value="Genomic_DNA"/>
</dbReference>
<dbReference type="eggNOG" id="ENOG502R9VQ">
    <property type="taxonomic scope" value="Eukaryota"/>
</dbReference>
<protein>
    <submittedName>
        <fullName evidence="2">Uncharacterized protein</fullName>
    </submittedName>
</protein>
<reference evidence="2 3" key="2">
    <citation type="journal article" date="2012" name="PLoS Pathog.">
        <title>Diverse lifestyles and strategies of plant pathogenesis encoded in the genomes of eighteen Dothideomycetes fungi.</title>
        <authorList>
            <person name="Ohm R.A."/>
            <person name="Feau N."/>
            <person name="Henrissat B."/>
            <person name="Schoch C.L."/>
            <person name="Horwitz B.A."/>
            <person name="Barry K.W."/>
            <person name="Condon B.J."/>
            <person name="Copeland A.C."/>
            <person name="Dhillon B."/>
            <person name="Glaser F."/>
            <person name="Hesse C.N."/>
            <person name="Kosti I."/>
            <person name="LaButti K."/>
            <person name="Lindquist E.A."/>
            <person name="Lucas S."/>
            <person name="Salamov A.A."/>
            <person name="Bradshaw R.E."/>
            <person name="Ciuffetti L."/>
            <person name="Hamelin R.C."/>
            <person name="Kema G.H.J."/>
            <person name="Lawrence C."/>
            <person name="Scott J.A."/>
            <person name="Spatafora J.W."/>
            <person name="Turgeon B.G."/>
            <person name="de Wit P.J.G.M."/>
            <person name="Zhong S."/>
            <person name="Goodwin S.B."/>
            <person name="Grigoriev I.V."/>
        </authorList>
    </citation>
    <scope>NUCLEOTIDE SEQUENCE [LARGE SCALE GENOMIC DNA]</scope>
    <source>
        <strain evidence="3">NZE10 / CBS 128990</strain>
    </source>
</reference>